<dbReference type="EMBL" id="BIFT01000001">
    <property type="protein sequence ID" value="GCE26336.1"/>
    <property type="molecule type" value="Genomic_DNA"/>
</dbReference>
<reference evidence="2" key="1">
    <citation type="submission" date="2018-12" db="EMBL/GenBank/DDBJ databases">
        <title>Tengunoibacter tsumagoiensis gen. nov., sp. nov., Dictyobacter kobayashii sp. nov., D. alpinus sp. nov., and D. joshuensis sp. nov. and description of Dictyobacteraceae fam. nov. within the order Ktedonobacterales isolated from Tengu-no-mugimeshi.</title>
        <authorList>
            <person name="Wang C.M."/>
            <person name="Zheng Y."/>
            <person name="Sakai Y."/>
            <person name="Toyoda A."/>
            <person name="Minakuchi Y."/>
            <person name="Abe K."/>
            <person name="Yokota A."/>
            <person name="Yabe S."/>
        </authorList>
    </citation>
    <scope>NUCLEOTIDE SEQUENCE [LARGE SCALE GENOMIC DNA]</scope>
    <source>
        <strain evidence="2">Uno16</strain>
    </source>
</reference>
<evidence type="ECO:0000313" key="1">
    <source>
        <dbReference type="EMBL" id="GCE26336.1"/>
    </source>
</evidence>
<comment type="caution">
    <text evidence="1">The sequence shown here is derived from an EMBL/GenBank/DDBJ whole genome shotgun (WGS) entry which is preliminary data.</text>
</comment>
<organism evidence="1 2">
    <name type="scientific">Dictyobacter alpinus</name>
    <dbReference type="NCBI Taxonomy" id="2014873"/>
    <lineage>
        <taxon>Bacteria</taxon>
        <taxon>Bacillati</taxon>
        <taxon>Chloroflexota</taxon>
        <taxon>Ktedonobacteria</taxon>
        <taxon>Ktedonobacterales</taxon>
        <taxon>Dictyobacteraceae</taxon>
        <taxon>Dictyobacter</taxon>
    </lineage>
</organism>
<dbReference type="OrthoDB" id="164074at2"/>
<sequence>MSEVALLRRQIEMECEAMRQAMSGFRVAASHDIITNRYNSIGGLQEQLAAIVGEQEAAKIAVEVYIQAIG</sequence>
<dbReference type="RefSeq" id="WP_126626809.1">
    <property type="nucleotide sequence ID" value="NZ_BIFT01000001.1"/>
</dbReference>
<name>A0A402B4R5_9CHLR</name>
<gene>
    <name evidence="1" type="ORF">KDA_18200</name>
</gene>
<keyword evidence="2" id="KW-1185">Reference proteome</keyword>
<proteinExistence type="predicted"/>
<dbReference type="Proteomes" id="UP000287171">
    <property type="component" value="Unassembled WGS sequence"/>
</dbReference>
<dbReference type="AlphaFoldDB" id="A0A402B4R5"/>
<protein>
    <submittedName>
        <fullName evidence="1">Uncharacterized protein</fullName>
    </submittedName>
</protein>
<evidence type="ECO:0000313" key="2">
    <source>
        <dbReference type="Proteomes" id="UP000287171"/>
    </source>
</evidence>
<accession>A0A402B4R5</accession>